<protein>
    <submittedName>
        <fullName evidence="2">Chromosome 2 open reading frame 69</fullName>
    </submittedName>
</protein>
<evidence type="ECO:0000313" key="2">
    <source>
        <dbReference type="Ensembl" id="ENSHCOP00000013989.1"/>
    </source>
</evidence>
<dbReference type="OMA" id="DIMSCHP"/>
<dbReference type="Proteomes" id="UP000264820">
    <property type="component" value="Unplaced"/>
</dbReference>
<proteinExistence type="predicted"/>
<dbReference type="GeneTree" id="ENSGT00390000005550"/>
<dbReference type="InterPro" id="IPR018881">
    <property type="entry name" value="C2orf69_mit"/>
</dbReference>
<name>A0A3Q2Y8B9_HIPCM</name>
<accession>A0A3Q2Y8B9</accession>
<sequence length="363" mass="40347">RRGRRWFPALARSGPRPPLTKTDKVRKTANRPVGHSKGTSAPRLHKLLAVPGCKPNMLNDLLLLRPGDGHESPEDNSSSNKHVVFFHGDIQNFQEEMASQPECAPWLAWSLEQVSVTLGRRFPGHHVWVVRASRMYLHKFSGYRHFVDSNMFGAPQHAPYSPDGGALRHLRGFISIAHFTRKLTQCASQKYISKHLWTNLHCGCRSLLVHGMERAGLPNTIRAPGDASGTRAGFSLTLVGFSKGCVVLNQVVHELAGALADPRVSDFAGSLSDMFWLDGGHPGGSETWVTDRSLLGQLATSGIGIHAHVTPYEVRDPTRAWVGREHACFVKTLEELGARLYDKLHFVDEPPSIENHFRVIQEF</sequence>
<dbReference type="Pfam" id="PF10561">
    <property type="entry name" value="C2orf69"/>
    <property type="match status" value="1"/>
</dbReference>
<dbReference type="PANTHER" id="PTHR31296">
    <property type="entry name" value="UPF0565 PROTEIN C2ORF69"/>
    <property type="match status" value="1"/>
</dbReference>
<reference evidence="2" key="1">
    <citation type="submission" date="2025-08" db="UniProtKB">
        <authorList>
            <consortium name="Ensembl"/>
        </authorList>
    </citation>
    <scope>IDENTIFICATION</scope>
</reference>
<organism evidence="2 3">
    <name type="scientific">Hippocampus comes</name>
    <name type="common">Tiger tail seahorse</name>
    <dbReference type="NCBI Taxonomy" id="109280"/>
    <lineage>
        <taxon>Eukaryota</taxon>
        <taxon>Metazoa</taxon>
        <taxon>Chordata</taxon>
        <taxon>Craniata</taxon>
        <taxon>Vertebrata</taxon>
        <taxon>Euteleostomi</taxon>
        <taxon>Actinopterygii</taxon>
        <taxon>Neopterygii</taxon>
        <taxon>Teleostei</taxon>
        <taxon>Neoteleostei</taxon>
        <taxon>Acanthomorphata</taxon>
        <taxon>Syngnathiaria</taxon>
        <taxon>Syngnathiformes</taxon>
        <taxon>Syngnathoidei</taxon>
        <taxon>Syngnathidae</taxon>
        <taxon>Hippocampus</taxon>
    </lineage>
</organism>
<dbReference type="PANTHER" id="PTHR31296:SF1">
    <property type="entry name" value="MITOCHONDRIAL PROTEIN C2ORF69"/>
    <property type="match status" value="1"/>
</dbReference>
<dbReference type="Ensembl" id="ENSHCOT00000021478.1">
    <property type="protein sequence ID" value="ENSHCOP00000013989.1"/>
    <property type="gene ID" value="ENSHCOG00000017253.1"/>
</dbReference>
<evidence type="ECO:0000256" key="1">
    <source>
        <dbReference type="SAM" id="MobiDB-lite"/>
    </source>
</evidence>
<dbReference type="GO" id="GO:0005739">
    <property type="term" value="C:mitochondrion"/>
    <property type="evidence" value="ECO:0007669"/>
    <property type="project" value="TreeGrafter"/>
</dbReference>
<evidence type="ECO:0000313" key="3">
    <source>
        <dbReference type="Proteomes" id="UP000264820"/>
    </source>
</evidence>
<dbReference type="AlphaFoldDB" id="A0A3Q2Y8B9"/>
<reference evidence="2" key="2">
    <citation type="submission" date="2025-09" db="UniProtKB">
        <authorList>
            <consortium name="Ensembl"/>
        </authorList>
    </citation>
    <scope>IDENTIFICATION</scope>
</reference>
<keyword evidence="3" id="KW-1185">Reference proteome</keyword>
<feature type="region of interest" description="Disordered" evidence="1">
    <location>
        <begin position="1"/>
        <end position="40"/>
    </location>
</feature>